<dbReference type="EMBL" id="JAULBC010000007">
    <property type="protein sequence ID" value="MEX6689821.1"/>
    <property type="molecule type" value="Genomic_DNA"/>
</dbReference>
<dbReference type="Proteomes" id="UP001560573">
    <property type="component" value="Unassembled WGS sequence"/>
</dbReference>
<dbReference type="PRINTS" id="PR01021">
    <property type="entry name" value="OMPADOMAIN"/>
</dbReference>
<evidence type="ECO:0000313" key="7">
    <source>
        <dbReference type="EMBL" id="MEX6689821.1"/>
    </source>
</evidence>
<evidence type="ECO:0000256" key="3">
    <source>
        <dbReference type="ARBA" id="ARBA00023237"/>
    </source>
</evidence>
<dbReference type="InterPro" id="IPR050330">
    <property type="entry name" value="Bact_OuterMem_StrucFunc"/>
</dbReference>
<dbReference type="SUPFAM" id="SSF103088">
    <property type="entry name" value="OmpA-like"/>
    <property type="match status" value="1"/>
</dbReference>
<evidence type="ECO:0000256" key="4">
    <source>
        <dbReference type="PROSITE-ProRule" id="PRU00473"/>
    </source>
</evidence>
<evidence type="ECO:0000256" key="1">
    <source>
        <dbReference type="ARBA" id="ARBA00004442"/>
    </source>
</evidence>
<dbReference type="RefSeq" id="WP_369331229.1">
    <property type="nucleotide sequence ID" value="NZ_JAULBC010000007.1"/>
</dbReference>
<dbReference type="PROSITE" id="PS51257">
    <property type="entry name" value="PROKAR_LIPOPROTEIN"/>
    <property type="match status" value="1"/>
</dbReference>
<evidence type="ECO:0000256" key="2">
    <source>
        <dbReference type="ARBA" id="ARBA00023136"/>
    </source>
</evidence>
<name>A0ABV3ZL52_9BACT</name>
<evidence type="ECO:0000313" key="8">
    <source>
        <dbReference type="Proteomes" id="UP001560573"/>
    </source>
</evidence>
<dbReference type="InterPro" id="IPR006665">
    <property type="entry name" value="OmpA-like"/>
</dbReference>
<dbReference type="PANTHER" id="PTHR30329:SF21">
    <property type="entry name" value="LIPOPROTEIN YIAD-RELATED"/>
    <property type="match status" value="1"/>
</dbReference>
<dbReference type="InterPro" id="IPR006664">
    <property type="entry name" value="OMP_bac"/>
</dbReference>
<dbReference type="InterPro" id="IPR011659">
    <property type="entry name" value="WD40"/>
</dbReference>
<gene>
    <name evidence="7" type="ORF">QTN47_20105</name>
</gene>
<dbReference type="Gene3D" id="2.120.10.30">
    <property type="entry name" value="TolB, C-terminal domain"/>
    <property type="match status" value="1"/>
</dbReference>
<dbReference type="Gene3D" id="1.25.40.10">
    <property type="entry name" value="Tetratricopeptide repeat domain"/>
    <property type="match status" value="1"/>
</dbReference>
<comment type="subcellular location">
    <subcellularLocation>
        <location evidence="1">Cell outer membrane</location>
    </subcellularLocation>
</comment>
<keyword evidence="8" id="KW-1185">Reference proteome</keyword>
<sequence length="610" mass="69374">MKKTRKIVLLAMASGIIAACNVRMAQPALEPLTGNTTDKASLSGDYYFKIQEYENAIKKYGNIVNDKKAKPLKIHLAKLQLARVYYETRQFEKAQSLYADVIEDNLLEGLIAKDVNNYLDILCRCGAITKAHLVAARFRDLMSDTRFKNRCSSINKYESFLTQRFDTLGRYGLEDLGGHAEMVRLNVSVRGYQYGASPYKDGIVFLANYVTENRAKTLYVNSKMYYQDKKGLSEFNRSLDYTLQSGPAVFYNNEKSIIYTTNRYGKISNEKTLNTLVVNELQLATAQYNANTGKWSSPERISHWAGKKSSEYSFMHPSLSADAKRLYFASNMPGGYGGSDIYYADWNNEKKEWGAAVNLGPQINTNGDELFPQVFKGDSLLFSSNGQEGYGSQDIYVAHLKNDTPVVAHLPYPVNTQYDDVNPVFLPDQNVFYLASDRPGNNLKDRIYKLDMLTHPLVELGYKPLEKKKEKTVKDTRIITEETPSDVTVKRVMPSYLMHFDFNKSNLKNEDIPYLQDIITNYSTQKYIIQIDGYTDGIGGWNYNMLLSRKRSESVKQYLVKGGVPENQVIANAHGADNFKITCDTYVNKAECIKLQGENRRCEITIFEKE</sequence>
<dbReference type="PROSITE" id="PS51123">
    <property type="entry name" value="OMPA_2"/>
    <property type="match status" value="1"/>
</dbReference>
<evidence type="ECO:0000256" key="5">
    <source>
        <dbReference type="SAM" id="SignalP"/>
    </source>
</evidence>
<organism evidence="7 8">
    <name type="scientific">Danxiaibacter flavus</name>
    <dbReference type="NCBI Taxonomy" id="3049108"/>
    <lineage>
        <taxon>Bacteria</taxon>
        <taxon>Pseudomonadati</taxon>
        <taxon>Bacteroidota</taxon>
        <taxon>Chitinophagia</taxon>
        <taxon>Chitinophagales</taxon>
        <taxon>Chitinophagaceae</taxon>
        <taxon>Danxiaibacter</taxon>
    </lineage>
</organism>
<dbReference type="Pfam" id="PF07676">
    <property type="entry name" value="PD40"/>
    <property type="match status" value="1"/>
</dbReference>
<keyword evidence="2 4" id="KW-0472">Membrane</keyword>
<feature type="domain" description="OmpA-like" evidence="6">
    <location>
        <begin position="487"/>
        <end position="610"/>
    </location>
</feature>
<reference evidence="7 8" key="1">
    <citation type="submission" date="2023-07" db="EMBL/GenBank/DDBJ databases">
        <authorList>
            <person name="Lian W.-H."/>
        </authorList>
    </citation>
    <scope>NUCLEOTIDE SEQUENCE [LARGE SCALE GENOMIC DNA]</scope>
    <source>
        <strain evidence="7 8">SYSU DXS3180</strain>
    </source>
</reference>
<dbReference type="Gene3D" id="3.30.1330.60">
    <property type="entry name" value="OmpA-like domain"/>
    <property type="match status" value="1"/>
</dbReference>
<evidence type="ECO:0000259" key="6">
    <source>
        <dbReference type="PROSITE" id="PS51123"/>
    </source>
</evidence>
<dbReference type="InterPro" id="IPR011042">
    <property type="entry name" value="6-blade_b-propeller_TolB-like"/>
</dbReference>
<keyword evidence="5" id="KW-0732">Signal</keyword>
<keyword evidence="3" id="KW-0998">Cell outer membrane</keyword>
<dbReference type="CDD" id="cd07185">
    <property type="entry name" value="OmpA_C-like"/>
    <property type="match status" value="1"/>
</dbReference>
<dbReference type="Pfam" id="PF00691">
    <property type="entry name" value="OmpA"/>
    <property type="match status" value="1"/>
</dbReference>
<dbReference type="InterPro" id="IPR011990">
    <property type="entry name" value="TPR-like_helical_dom_sf"/>
</dbReference>
<dbReference type="SUPFAM" id="SSF48452">
    <property type="entry name" value="TPR-like"/>
    <property type="match status" value="1"/>
</dbReference>
<comment type="caution">
    <text evidence="7">The sequence shown here is derived from an EMBL/GenBank/DDBJ whole genome shotgun (WGS) entry which is preliminary data.</text>
</comment>
<feature type="chain" id="PRO_5045178926" evidence="5">
    <location>
        <begin position="26"/>
        <end position="610"/>
    </location>
</feature>
<proteinExistence type="predicted"/>
<dbReference type="InterPro" id="IPR036737">
    <property type="entry name" value="OmpA-like_sf"/>
</dbReference>
<protein>
    <submittedName>
        <fullName evidence="7">OmpA family protein</fullName>
    </submittedName>
</protein>
<dbReference type="SUPFAM" id="SSF82171">
    <property type="entry name" value="DPP6 N-terminal domain-like"/>
    <property type="match status" value="1"/>
</dbReference>
<feature type="signal peptide" evidence="5">
    <location>
        <begin position="1"/>
        <end position="25"/>
    </location>
</feature>
<dbReference type="PANTHER" id="PTHR30329">
    <property type="entry name" value="STATOR ELEMENT OF FLAGELLAR MOTOR COMPLEX"/>
    <property type="match status" value="1"/>
</dbReference>
<accession>A0ABV3ZL52</accession>